<proteinExistence type="predicted"/>
<accession>A0A915JBU2</accession>
<name>A0A915JBU2_ROMCU</name>
<dbReference type="WBParaSite" id="nRc.2.0.1.t23944-RA">
    <property type="protein sequence ID" value="nRc.2.0.1.t23944-RA"/>
    <property type="gene ID" value="nRc.2.0.1.g23944"/>
</dbReference>
<reference evidence="2" key="1">
    <citation type="submission" date="2022-11" db="UniProtKB">
        <authorList>
            <consortium name="WormBaseParasite"/>
        </authorList>
    </citation>
    <scope>IDENTIFICATION</scope>
</reference>
<evidence type="ECO:0000313" key="2">
    <source>
        <dbReference type="WBParaSite" id="nRc.2.0.1.t23944-RA"/>
    </source>
</evidence>
<organism evidence="1 2">
    <name type="scientific">Romanomermis culicivorax</name>
    <name type="common">Nematode worm</name>
    <dbReference type="NCBI Taxonomy" id="13658"/>
    <lineage>
        <taxon>Eukaryota</taxon>
        <taxon>Metazoa</taxon>
        <taxon>Ecdysozoa</taxon>
        <taxon>Nematoda</taxon>
        <taxon>Enoplea</taxon>
        <taxon>Dorylaimia</taxon>
        <taxon>Mermithida</taxon>
        <taxon>Mermithoidea</taxon>
        <taxon>Mermithidae</taxon>
        <taxon>Romanomermis</taxon>
    </lineage>
</organism>
<keyword evidence="1" id="KW-1185">Reference proteome</keyword>
<dbReference type="Proteomes" id="UP000887565">
    <property type="component" value="Unplaced"/>
</dbReference>
<protein>
    <submittedName>
        <fullName evidence="2">Uncharacterized protein</fullName>
    </submittedName>
</protein>
<sequence length="182" mass="21190">MVMSDEVKQTNFNLVVNNPFPTYGPSETWLVYEMMFDHQIAETLALTPLYSLPNHHEWMNVIRGTMPLVAHKRCDSTNDLRNVTIIATTNDLRNVVIHLRNIGIHEKTREVENTKKLTREHENDLHSLLHKKKVTIMTAENIVMVNRRRMNDQENIIMITTLEENILAIRKIIKRESNGLAP</sequence>
<evidence type="ECO:0000313" key="1">
    <source>
        <dbReference type="Proteomes" id="UP000887565"/>
    </source>
</evidence>
<dbReference type="AlphaFoldDB" id="A0A915JBU2"/>